<feature type="compositionally biased region" description="Low complexity" evidence="1">
    <location>
        <begin position="438"/>
        <end position="459"/>
    </location>
</feature>
<feature type="domain" description="Chitin-binding type-2" evidence="2">
    <location>
        <begin position="522"/>
        <end position="579"/>
    </location>
</feature>
<evidence type="ECO:0000313" key="3">
    <source>
        <dbReference type="EMBL" id="CAD7446533.1"/>
    </source>
</evidence>
<dbReference type="GO" id="GO:0008061">
    <property type="term" value="F:chitin binding"/>
    <property type="evidence" value="ECO:0007669"/>
    <property type="project" value="InterPro"/>
</dbReference>
<dbReference type="AlphaFoldDB" id="A0A7R9F5Q8"/>
<proteinExistence type="predicted"/>
<evidence type="ECO:0000259" key="2">
    <source>
        <dbReference type="PROSITE" id="PS50940"/>
    </source>
</evidence>
<evidence type="ECO:0000256" key="1">
    <source>
        <dbReference type="SAM" id="MobiDB-lite"/>
    </source>
</evidence>
<dbReference type="SUPFAM" id="SSF57625">
    <property type="entry name" value="Invertebrate chitin-binding proteins"/>
    <property type="match status" value="2"/>
</dbReference>
<dbReference type="Gene3D" id="2.170.140.10">
    <property type="entry name" value="Chitin binding domain"/>
    <property type="match status" value="2"/>
</dbReference>
<accession>A0A7R9F5Q8</accession>
<organism evidence="3">
    <name type="scientific">Timema bartmani</name>
    <dbReference type="NCBI Taxonomy" id="61472"/>
    <lineage>
        <taxon>Eukaryota</taxon>
        <taxon>Metazoa</taxon>
        <taxon>Ecdysozoa</taxon>
        <taxon>Arthropoda</taxon>
        <taxon>Hexapoda</taxon>
        <taxon>Insecta</taxon>
        <taxon>Pterygota</taxon>
        <taxon>Neoptera</taxon>
        <taxon>Polyneoptera</taxon>
        <taxon>Phasmatodea</taxon>
        <taxon>Timematodea</taxon>
        <taxon>Timematoidea</taxon>
        <taxon>Timematidae</taxon>
        <taxon>Timema</taxon>
    </lineage>
</organism>
<sequence>MGRLQVLAAMALGGSPIESRSHGDLTSDTCNTPGYQCSADCHYLQLCVQLGPSYQLTNVLTCTSDGLYCDVVRRSCSDSADVCQVVVPFKCNMAGKFPDPQDCTLYHVCEDEGGQGTALYCDSGYAFDTLSGACDISTDDIVCTDGPVPECMYPGQTGTLERNPAIYYICSGEGPMLFICPQGQYNPSLYSCQIMSVNTDSSDTGSETANTDSEIANKDSLDTSSETANTDSSVTYSETTNTDSETANTDSSITGSETANTGSSDTDSETTNTDSETTNTYSSVISSETANTDSSVISSETANTDSSVTSSETANTDSSVTYSETTNTDSETANTDSSVTSSETANTDSSVTSSETTNTDSSVTSSETANTDSSVTISETTNTDSSVTSSETANTDSSATDSETTNTDSSVTSSETANTDSSVTYSETTNTDSSVTYSETTNTDSETATESETTSQGTTAAPDTCSTAGYACSADCNRVELCLDTGTSLDLIVMTKCVKGQTSCNLSLRSCTSISDCHPVIPFKCNMQGVFPDPYNCTLYHYCANREAIPVTTRCGEGLAYDASTYACDLSVTSSVCRSNQVPECTRIVYLTNKKS</sequence>
<dbReference type="GO" id="GO:0005576">
    <property type="term" value="C:extracellular region"/>
    <property type="evidence" value="ECO:0007669"/>
    <property type="project" value="InterPro"/>
</dbReference>
<feature type="domain" description="Chitin-binding type-2" evidence="2">
    <location>
        <begin position="88"/>
        <end position="145"/>
    </location>
</feature>
<reference evidence="3" key="1">
    <citation type="submission" date="2020-11" db="EMBL/GenBank/DDBJ databases">
        <authorList>
            <person name="Tran Van P."/>
        </authorList>
    </citation>
    <scope>NUCLEOTIDE SEQUENCE</scope>
</reference>
<dbReference type="PROSITE" id="PS50940">
    <property type="entry name" value="CHIT_BIND_II"/>
    <property type="match status" value="2"/>
</dbReference>
<dbReference type="EMBL" id="OD568080">
    <property type="protein sequence ID" value="CAD7446533.1"/>
    <property type="molecule type" value="Genomic_DNA"/>
</dbReference>
<feature type="compositionally biased region" description="Polar residues" evidence="1">
    <location>
        <begin position="200"/>
        <end position="214"/>
    </location>
</feature>
<feature type="compositionally biased region" description="Low complexity" evidence="1">
    <location>
        <begin position="260"/>
        <end position="283"/>
    </location>
</feature>
<dbReference type="SMART" id="SM00494">
    <property type="entry name" value="ChtBD2"/>
    <property type="match status" value="2"/>
</dbReference>
<feature type="compositionally biased region" description="Polar residues" evidence="1">
    <location>
        <begin position="284"/>
        <end position="437"/>
    </location>
</feature>
<protein>
    <recommendedName>
        <fullName evidence="2">Chitin-binding type-2 domain-containing protein</fullName>
    </recommendedName>
</protein>
<feature type="region of interest" description="Disordered" evidence="1">
    <location>
        <begin position="200"/>
        <end position="462"/>
    </location>
</feature>
<name>A0A7R9F5Q8_9NEOP</name>
<dbReference type="Pfam" id="PF01607">
    <property type="entry name" value="CBM_14"/>
    <property type="match status" value="2"/>
</dbReference>
<dbReference type="InterPro" id="IPR002557">
    <property type="entry name" value="Chitin-bd_dom"/>
</dbReference>
<gene>
    <name evidence="3" type="ORF">TBIB3V08_LOCUS8862</name>
</gene>
<feature type="compositionally biased region" description="Polar residues" evidence="1">
    <location>
        <begin position="222"/>
        <end position="259"/>
    </location>
</feature>
<dbReference type="InterPro" id="IPR036508">
    <property type="entry name" value="Chitin-bd_dom_sf"/>
</dbReference>